<feature type="compositionally biased region" description="Polar residues" evidence="1">
    <location>
        <begin position="424"/>
        <end position="436"/>
    </location>
</feature>
<accession>A0A3S1BRP0</accession>
<feature type="compositionally biased region" description="Basic and acidic residues" evidence="1">
    <location>
        <begin position="1426"/>
        <end position="1437"/>
    </location>
</feature>
<feature type="compositionally biased region" description="Basic residues" evidence="1">
    <location>
        <begin position="738"/>
        <end position="748"/>
    </location>
</feature>
<feature type="compositionally biased region" description="Polar residues" evidence="1">
    <location>
        <begin position="1257"/>
        <end position="1284"/>
    </location>
</feature>
<feature type="compositionally biased region" description="Basic and acidic residues" evidence="1">
    <location>
        <begin position="303"/>
        <end position="315"/>
    </location>
</feature>
<feature type="compositionally biased region" description="Basic and acidic residues" evidence="1">
    <location>
        <begin position="1574"/>
        <end position="1587"/>
    </location>
</feature>
<evidence type="ECO:0000313" key="2">
    <source>
        <dbReference type="EMBL" id="RUS87076.1"/>
    </source>
</evidence>
<evidence type="ECO:0000256" key="1">
    <source>
        <dbReference type="SAM" id="MobiDB-lite"/>
    </source>
</evidence>
<feature type="compositionally biased region" description="Basic and acidic residues" evidence="1">
    <location>
        <begin position="458"/>
        <end position="480"/>
    </location>
</feature>
<feature type="region of interest" description="Disordered" evidence="1">
    <location>
        <begin position="841"/>
        <end position="908"/>
    </location>
</feature>
<feature type="compositionally biased region" description="Polar residues" evidence="1">
    <location>
        <begin position="145"/>
        <end position="163"/>
    </location>
</feature>
<feature type="compositionally biased region" description="Basic and acidic residues" evidence="1">
    <location>
        <begin position="846"/>
        <end position="906"/>
    </location>
</feature>
<feature type="compositionally biased region" description="Basic and acidic residues" evidence="1">
    <location>
        <begin position="1045"/>
        <end position="1090"/>
    </location>
</feature>
<organism evidence="2 3">
    <name type="scientific">Elysia chlorotica</name>
    <name type="common">Eastern emerald elysia</name>
    <name type="synonym">Sea slug</name>
    <dbReference type="NCBI Taxonomy" id="188477"/>
    <lineage>
        <taxon>Eukaryota</taxon>
        <taxon>Metazoa</taxon>
        <taxon>Spiralia</taxon>
        <taxon>Lophotrochozoa</taxon>
        <taxon>Mollusca</taxon>
        <taxon>Gastropoda</taxon>
        <taxon>Heterobranchia</taxon>
        <taxon>Euthyneura</taxon>
        <taxon>Panpulmonata</taxon>
        <taxon>Sacoglossa</taxon>
        <taxon>Placobranchoidea</taxon>
        <taxon>Plakobranchidae</taxon>
        <taxon>Elysia</taxon>
    </lineage>
</organism>
<feature type="compositionally biased region" description="Basic residues" evidence="1">
    <location>
        <begin position="268"/>
        <end position="287"/>
    </location>
</feature>
<proteinExistence type="predicted"/>
<gene>
    <name evidence="2" type="ORF">EGW08_005152</name>
</gene>
<feature type="compositionally biased region" description="Low complexity" evidence="1">
    <location>
        <begin position="773"/>
        <end position="791"/>
    </location>
</feature>
<feature type="compositionally biased region" description="Basic and acidic residues" evidence="1">
    <location>
        <begin position="71"/>
        <end position="81"/>
    </location>
</feature>
<dbReference type="EMBL" id="RQTK01000120">
    <property type="protein sequence ID" value="RUS87076.1"/>
    <property type="molecule type" value="Genomic_DNA"/>
</dbReference>
<feature type="region of interest" description="Disordered" evidence="1">
    <location>
        <begin position="1424"/>
        <end position="1702"/>
    </location>
</feature>
<feature type="region of interest" description="Disordered" evidence="1">
    <location>
        <begin position="1015"/>
        <end position="1133"/>
    </location>
</feature>
<feature type="compositionally biased region" description="Basic and acidic residues" evidence="1">
    <location>
        <begin position="925"/>
        <end position="953"/>
    </location>
</feature>
<feature type="region of interest" description="Disordered" evidence="1">
    <location>
        <begin position="243"/>
        <end position="480"/>
    </location>
</feature>
<feature type="region of interest" description="Disordered" evidence="1">
    <location>
        <begin position="630"/>
        <end position="828"/>
    </location>
</feature>
<name>A0A3S1BRP0_ELYCH</name>
<feature type="compositionally biased region" description="Basic and acidic residues" evidence="1">
    <location>
        <begin position="1476"/>
        <end position="1500"/>
    </location>
</feature>
<feature type="compositionally biased region" description="Polar residues" evidence="1">
    <location>
        <begin position="289"/>
        <end position="299"/>
    </location>
</feature>
<feature type="compositionally biased region" description="Basic and acidic residues" evidence="1">
    <location>
        <begin position="45"/>
        <end position="64"/>
    </location>
</feature>
<feature type="compositionally biased region" description="Basic residues" evidence="1">
    <location>
        <begin position="1563"/>
        <end position="1573"/>
    </location>
</feature>
<feature type="compositionally biased region" description="Basic residues" evidence="1">
    <location>
        <begin position="1521"/>
        <end position="1547"/>
    </location>
</feature>
<comment type="caution">
    <text evidence="2">The sequence shown here is derived from an EMBL/GenBank/DDBJ whole genome shotgun (WGS) entry which is preliminary data.</text>
</comment>
<feature type="region of interest" description="Disordered" evidence="1">
    <location>
        <begin position="920"/>
        <end position="954"/>
    </location>
</feature>
<feature type="compositionally biased region" description="Acidic residues" evidence="1">
    <location>
        <begin position="1241"/>
        <end position="1256"/>
    </location>
</feature>
<feature type="region of interest" description="Disordered" evidence="1">
    <location>
        <begin position="973"/>
        <end position="994"/>
    </location>
</feature>
<feature type="compositionally biased region" description="Basic and acidic residues" evidence="1">
    <location>
        <begin position="1548"/>
        <end position="1562"/>
    </location>
</feature>
<feature type="region of interest" description="Disordered" evidence="1">
    <location>
        <begin position="116"/>
        <end position="219"/>
    </location>
</feature>
<feature type="region of interest" description="Disordered" evidence="1">
    <location>
        <begin position="1"/>
        <end position="81"/>
    </location>
</feature>
<keyword evidence="3" id="KW-1185">Reference proteome</keyword>
<reference evidence="2 3" key="1">
    <citation type="submission" date="2019-01" db="EMBL/GenBank/DDBJ databases">
        <title>A draft genome assembly of the solar-powered sea slug Elysia chlorotica.</title>
        <authorList>
            <person name="Cai H."/>
            <person name="Li Q."/>
            <person name="Fang X."/>
            <person name="Li J."/>
            <person name="Curtis N.E."/>
            <person name="Altenburger A."/>
            <person name="Shibata T."/>
            <person name="Feng M."/>
            <person name="Maeda T."/>
            <person name="Schwartz J.A."/>
            <person name="Shigenobu S."/>
            <person name="Lundholm N."/>
            <person name="Nishiyama T."/>
            <person name="Yang H."/>
            <person name="Hasebe M."/>
            <person name="Li S."/>
            <person name="Pierce S.K."/>
            <person name="Wang J."/>
        </authorList>
    </citation>
    <scope>NUCLEOTIDE SEQUENCE [LARGE SCALE GENOMIC DNA]</scope>
    <source>
        <strain evidence="2">EC2010</strain>
        <tissue evidence="2">Whole organism of an adult</tissue>
    </source>
</reference>
<sequence>MQYKDALGSHDDCGDGSEVTSHSFDRDNEDDTNPEFGSSQASTGKDSDLDIPRLKLDSLTRDDSSSSQDSQRSDVNTEERLEYSVDEMYANIDAVQTHSGNVSLVNDLSESCVFDTKDKSIADSRPKDPTSTPSMAVKESEPDSIENSLVTTTQTATCESTKPSGKVDTKNTMNLTALHNKPNAKKGKSAEVTPPQQVGLIREKEKKPNTAKADSAASMPVKKLSVEYTDPVELHSSDILQAGGVAHDPHEPVSSAWSEDTDSEEAHKVKKRQHNPLKRLFARKKGKYSPSSNTGSSILPTLESEHQNLKKEKSSSPKLFKRKKKVKIFSSESELSPSDEGFSKNSKETKKKTKNAKLTKESIIVIKSSGKSLSDSMPELAKIASTSSGTDNNNTETTLEERPKTSTHGDKDVVHEDNVGNVKNAKQNQSSDISKNNQKRHFYENVALNVSTTKKNKVKTDDNSDEDKAHNENLDPKEKPEFQVLLDNQAKAGSSPEVVDSGGTNMVMAQAKAKVGNTNEESEVAEDVYANSIFQNDSLEAADISIEMDCEYDRPPSKEISHDSAKISANVIDATIENDQELSFAKDVPSSSEPIHDIESRKKMYLYTAQPFQNENKELKIDKLSVDASSISKQVGGSEKVSTDKNSTDETSSGGRDKRKTLTSIETTDSDNEPDEKLLNAAAAENPLRRPKYAMTRLQAHLTGKPLTNEPVLTESRYADKEEMEEDQEAPLVEIPQPKRKAEKKRKHEDRIEREDISLEDDSVPDTSGFDLSPRSDASSSTATDSDITPSFDAVIQLCDSVQSPPDDQDDGERIYKNAKSLSRSPSQLLIRADVHNALESVSTPDQHDGEGVVDTIDGKGDPLHEDNIKPDEEGNKAKQVRDGTMNKRVDKDIETTQHDGNKIDDEMTDINAENLGENLSSIKKKSEEVMLQRKPDSKILERGTGEKSEAKKNKFQKVNLGKCINAVDKLSVPCSSSNQEPSSSSFDSIKDIDNESPVDVEKCMLLRSNVDEQRETRTLGNESDIPLNGANERCNTSNNDDIEDKFTTEEKTTENFEQQEKKFHVKSNEHDNKIKGISDKKNITEHENKSINCESPLTDGKKSTEGPTYPHKSKTQAKDIAGSSFPSADNIKPQNNVECVEEVIIPSASKKVECNVFAFSERLQKLDQEDVGSTQEELHKRPPSIKQRPPSWKMKTFLRKFDNVASSKPIIAPKPQRHRDSARESINSDLLQGAMKELDDFIDTELEDECDESEEPPNNTKSQQNVSEDSNRNNFPTLPTSTHSGKDKLSKNYDNMKEVVEETIMRSKAKKEKSTPFKNTLMVLDKHGSDKDKVTEENLSVEDKQSACGSSGADDSVQASTSSLSQSVPLGNPSAPSAKPDGPPPIPVKKGKEPHGKDPFLPVLSTKNENVCKDQPVVDLGYEDVLDKVSDDEKPLAKPSDNASTKETNPKTDAKQSSSPGSKRFNFPWRKKSKDKIQKHPRPGLEENQKNANHSKEIDNQDLCSQSKTKQPAVEVAAEKKKRKSPTAVPKIHKEKAAKPQKKKRKDKSDKRSKNPDVKEKNKTKKDKHNPKVTRDVPVEVYHEIEDIPSIGEETNKTKTPSSWKKDITSTSTSASSSPFSSSPLYSSDESDYEPVNYVSGKDIREDMKKRLKAEDSNGYEIPAEKTSAEDQAVPLKDSPVESNSPASPADPKQHPKNMMRNLQHRLILRNW</sequence>
<feature type="compositionally biased region" description="Basic and acidic residues" evidence="1">
    <location>
        <begin position="1285"/>
        <end position="1306"/>
    </location>
</feature>
<evidence type="ECO:0000313" key="3">
    <source>
        <dbReference type="Proteomes" id="UP000271974"/>
    </source>
</evidence>
<feature type="compositionally biased region" description="Low complexity" evidence="1">
    <location>
        <begin position="973"/>
        <end position="988"/>
    </location>
</feature>
<feature type="region of interest" description="Disordered" evidence="1">
    <location>
        <begin position="1170"/>
        <end position="1412"/>
    </location>
</feature>
<feature type="compositionally biased region" description="Low complexity" evidence="1">
    <location>
        <begin position="1357"/>
        <end position="1369"/>
    </location>
</feature>
<protein>
    <submittedName>
        <fullName evidence="2">Uncharacterized protein</fullName>
    </submittedName>
</protein>
<feature type="compositionally biased region" description="Low complexity" evidence="1">
    <location>
        <begin position="1611"/>
        <end position="1629"/>
    </location>
</feature>
<feature type="compositionally biased region" description="Basic and acidic residues" evidence="1">
    <location>
        <begin position="399"/>
        <end position="418"/>
    </location>
</feature>
<feature type="compositionally biased region" description="Basic and acidic residues" evidence="1">
    <location>
        <begin position="1325"/>
        <end position="1346"/>
    </location>
</feature>
<feature type="compositionally biased region" description="Polar residues" evidence="1">
    <location>
        <begin position="35"/>
        <end position="44"/>
    </location>
</feature>
<feature type="compositionally biased region" description="Basic and acidic residues" evidence="1">
    <location>
        <begin position="116"/>
        <end position="128"/>
    </location>
</feature>
<dbReference type="Proteomes" id="UP000271974">
    <property type="component" value="Unassembled WGS sequence"/>
</dbReference>
<feature type="compositionally biased region" description="Basic and acidic residues" evidence="1">
    <location>
        <begin position="1643"/>
        <end position="1657"/>
    </location>
</feature>